<evidence type="ECO:0000256" key="2">
    <source>
        <dbReference type="ARBA" id="ARBA00006727"/>
    </source>
</evidence>
<evidence type="ECO:0000313" key="6">
    <source>
        <dbReference type="Proteomes" id="UP000218334"/>
    </source>
</evidence>
<dbReference type="GO" id="GO:0016020">
    <property type="term" value="C:membrane"/>
    <property type="evidence" value="ECO:0007669"/>
    <property type="project" value="UniProtKB-SubCell"/>
</dbReference>
<dbReference type="EMBL" id="KZ293421">
    <property type="protein sequence ID" value="PBK73129.1"/>
    <property type="molecule type" value="Genomic_DNA"/>
</dbReference>
<dbReference type="InterPro" id="IPR036259">
    <property type="entry name" value="MFS_trans_sf"/>
</dbReference>
<feature type="transmembrane region" description="Helical" evidence="3">
    <location>
        <begin position="205"/>
        <end position="225"/>
    </location>
</feature>
<keyword evidence="6" id="KW-1185">Reference proteome</keyword>
<evidence type="ECO:0000259" key="4">
    <source>
        <dbReference type="PROSITE" id="PS50850"/>
    </source>
</evidence>
<comment type="similarity">
    <text evidence="2">Belongs to the major facilitator superfamily. Monocarboxylate porter (TC 2.A.1.13) family.</text>
</comment>
<keyword evidence="3" id="KW-0472">Membrane</keyword>
<feature type="transmembrane region" description="Helical" evidence="3">
    <location>
        <begin position="249"/>
        <end position="271"/>
    </location>
</feature>
<dbReference type="Pfam" id="PF07690">
    <property type="entry name" value="MFS_1"/>
    <property type="match status" value="1"/>
</dbReference>
<dbReference type="PROSITE" id="PS50850">
    <property type="entry name" value="MFS"/>
    <property type="match status" value="1"/>
</dbReference>
<keyword evidence="3" id="KW-1133">Transmembrane helix</keyword>
<dbReference type="Gene3D" id="1.20.1250.20">
    <property type="entry name" value="MFS general substrate transporter like domains"/>
    <property type="match status" value="2"/>
</dbReference>
<comment type="subcellular location">
    <subcellularLocation>
        <location evidence="1">Membrane</location>
        <topology evidence="1">Multi-pass membrane protein</topology>
    </subcellularLocation>
</comment>
<dbReference type="GO" id="GO:0022857">
    <property type="term" value="F:transmembrane transporter activity"/>
    <property type="evidence" value="ECO:0007669"/>
    <property type="project" value="InterPro"/>
</dbReference>
<accession>A0A2H3BQJ5</accession>
<feature type="transmembrane region" description="Helical" evidence="3">
    <location>
        <begin position="379"/>
        <end position="398"/>
    </location>
</feature>
<reference evidence="6" key="1">
    <citation type="journal article" date="2017" name="Nat. Ecol. Evol.">
        <title>Genome expansion and lineage-specific genetic innovations in the forest pathogenic fungi Armillaria.</title>
        <authorList>
            <person name="Sipos G."/>
            <person name="Prasanna A.N."/>
            <person name="Walter M.C."/>
            <person name="O'Connor E."/>
            <person name="Balint B."/>
            <person name="Krizsan K."/>
            <person name="Kiss B."/>
            <person name="Hess J."/>
            <person name="Varga T."/>
            <person name="Slot J."/>
            <person name="Riley R."/>
            <person name="Boka B."/>
            <person name="Rigling D."/>
            <person name="Barry K."/>
            <person name="Lee J."/>
            <person name="Mihaltcheva S."/>
            <person name="LaButti K."/>
            <person name="Lipzen A."/>
            <person name="Waldron R."/>
            <person name="Moloney N.M."/>
            <person name="Sperisen C."/>
            <person name="Kredics L."/>
            <person name="Vagvoelgyi C."/>
            <person name="Patrignani A."/>
            <person name="Fitzpatrick D."/>
            <person name="Nagy I."/>
            <person name="Doyle S."/>
            <person name="Anderson J.B."/>
            <person name="Grigoriev I.V."/>
            <person name="Gueldener U."/>
            <person name="Muensterkoetter M."/>
            <person name="Nagy L.G."/>
        </authorList>
    </citation>
    <scope>NUCLEOTIDE SEQUENCE [LARGE SCALE GENOMIC DNA]</scope>
    <source>
        <strain evidence="6">28-4</strain>
    </source>
</reference>
<feature type="transmembrane region" description="Helical" evidence="3">
    <location>
        <begin position="85"/>
        <end position="107"/>
    </location>
</feature>
<feature type="transmembrane region" description="Helical" evidence="3">
    <location>
        <begin position="114"/>
        <end position="131"/>
    </location>
</feature>
<dbReference type="InterPro" id="IPR011701">
    <property type="entry name" value="MFS"/>
</dbReference>
<feature type="transmembrane region" description="Helical" evidence="3">
    <location>
        <begin position="314"/>
        <end position="332"/>
    </location>
</feature>
<proteinExistence type="inferred from homology"/>
<sequence length="437" mass="47699">MRSTDEISDTTIREPTTGKGKTEYDTDFYKASTDLEDFPGGGLRAWLIIGGTIFSSFATIGFVNAWGVFQEYYEETVLNYNPSTIAWVGSVQYALIFMPGIIVGHLFDIGYLRVPFILATTLLVVSTFLIAECSQYWHFLLWQGFSTGLVCGTIFSCVVGIIRHWSGRRRRRGIAMGLMTAAVSIGSTVFPIVAHKLIKDIGFPWTMRVIAFILIFSMGIANLTMRRRLPPANASGGILNLKAFTNAPYTLWCLSTFTAYLGIYTVLIYISVSATAYGVSPDIAFYLVPIVNATSGIGRIVARICADRFSALDYFGPMTIIAGAITYAWPFARTLASMIVVTVIYGFSSGAYVSSFLIPVFELGEISDIGRRTGTTMSMAALGAVAGPPISGAIYTATGGFEAMGYYAGSAIMFAVILMYIVRHLQVVGRPRDIFRV</sequence>
<organism evidence="5 6">
    <name type="scientific">Armillaria solidipes</name>
    <dbReference type="NCBI Taxonomy" id="1076256"/>
    <lineage>
        <taxon>Eukaryota</taxon>
        <taxon>Fungi</taxon>
        <taxon>Dikarya</taxon>
        <taxon>Basidiomycota</taxon>
        <taxon>Agaricomycotina</taxon>
        <taxon>Agaricomycetes</taxon>
        <taxon>Agaricomycetidae</taxon>
        <taxon>Agaricales</taxon>
        <taxon>Marasmiineae</taxon>
        <taxon>Physalacriaceae</taxon>
        <taxon>Armillaria</taxon>
    </lineage>
</organism>
<protein>
    <submittedName>
        <fullName evidence="5">MFS general substrate transporter</fullName>
    </submittedName>
</protein>
<dbReference type="InterPro" id="IPR020846">
    <property type="entry name" value="MFS_dom"/>
</dbReference>
<evidence type="ECO:0000256" key="1">
    <source>
        <dbReference type="ARBA" id="ARBA00004141"/>
    </source>
</evidence>
<dbReference type="PANTHER" id="PTHR11360">
    <property type="entry name" value="MONOCARBOXYLATE TRANSPORTER"/>
    <property type="match status" value="1"/>
</dbReference>
<feature type="transmembrane region" description="Helical" evidence="3">
    <location>
        <begin position="174"/>
        <end position="193"/>
    </location>
</feature>
<feature type="transmembrane region" description="Helical" evidence="3">
    <location>
        <begin position="404"/>
        <end position="422"/>
    </location>
</feature>
<gene>
    <name evidence="5" type="ORF">ARMSODRAFT_932258</name>
</gene>
<dbReference type="PANTHER" id="PTHR11360:SF284">
    <property type="entry name" value="EG:103B4.3 PROTEIN-RELATED"/>
    <property type="match status" value="1"/>
</dbReference>
<dbReference type="AlphaFoldDB" id="A0A2H3BQJ5"/>
<dbReference type="Proteomes" id="UP000218334">
    <property type="component" value="Unassembled WGS sequence"/>
</dbReference>
<dbReference type="SUPFAM" id="SSF103473">
    <property type="entry name" value="MFS general substrate transporter"/>
    <property type="match status" value="1"/>
</dbReference>
<keyword evidence="3" id="KW-0812">Transmembrane</keyword>
<feature type="domain" description="Major facilitator superfamily (MFS) profile" evidence="4">
    <location>
        <begin position="45"/>
        <end position="426"/>
    </location>
</feature>
<feature type="transmembrane region" description="Helical" evidence="3">
    <location>
        <begin position="338"/>
        <end position="358"/>
    </location>
</feature>
<feature type="transmembrane region" description="Helical" evidence="3">
    <location>
        <begin position="283"/>
        <end position="302"/>
    </location>
</feature>
<evidence type="ECO:0000256" key="3">
    <source>
        <dbReference type="SAM" id="Phobius"/>
    </source>
</evidence>
<name>A0A2H3BQJ5_9AGAR</name>
<feature type="transmembrane region" description="Helical" evidence="3">
    <location>
        <begin position="45"/>
        <end position="65"/>
    </location>
</feature>
<feature type="transmembrane region" description="Helical" evidence="3">
    <location>
        <begin position="137"/>
        <end position="162"/>
    </location>
</feature>
<evidence type="ECO:0000313" key="5">
    <source>
        <dbReference type="EMBL" id="PBK73129.1"/>
    </source>
</evidence>
<dbReference type="InterPro" id="IPR050327">
    <property type="entry name" value="Proton-linked_MCT"/>
</dbReference>